<feature type="transmembrane region" description="Helical" evidence="7">
    <location>
        <begin position="9"/>
        <end position="30"/>
    </location>
</feature>
<proteinExistence type="inferred from homology"/>
<gene>
    <name evidence="9" type="ORF">CQ12_01685</name>
</gene>
<feature type="transmembrane region" description="Helical" evidence="7">
    <location>
        <begin position="281"/>
        <end position="307"/>
    </location>
</feature>
<dbReference type="InterPro" id="IPR045621">
    <property type="entry name" value="BPD_transp_1_N"/>
</dbReference>
<dbReference type="InterPro" id="IPR000515">
    <property type="entry name" value="MetI-like"/>
</dbReference>
<name>A0A0R3KV38_9BRAD</name>
<dbReference type="RefSeq" id="WP_057839400.1">
    <property type="nucleotide sequence ID" value="NZ_LLXZ01000191.1"/>
</dbReference>
<dbReference type="PROSITE" id="PS50928">
    <property type="entry name" value="ABC_TM1"/>
    <property type="match status" value="1"/>
</dbReference>
<dbReference type="Pfam" id="PF19300">
    <property type="entry name" value="BPD_transp_1_N"/>
    <property type="match status" value="1"/>
</dbReference>
<dbReference type="InterPro" id="IPR035906">
    <property type="entry name" value="MetI-like_sf"/>
</dbReference>
<keyword evidence="3" id="KW-1003">Cell membrane</keyword>
<dbReference type="PANTHER" id="PTHR43163:SF6">
    <property type="entry name" value="DIPEPTIDE TRANSPORT SYSTEM PERMEASE PROTEIN DPPB-RELATED"/>
    <property type="match status" value="1"/>
</dbReference>
<evidence type="ECO:0000256" key="3">
    <source>
        <dbReference type="ARBA" id="ARBA00022475"/>
    </source>
</evidence>
<sequence>MFAYIVRRLALMLVTLIGISIIIFVLLRVVPGNIVDILFDAAGFVDPTDKANLEKELGLNLPIYQQYLNWIGGLLHGDLGYSYVSEKPALQEILPRIPITARLAALALLFSASIGIPLGVLSAVHQGSKLDYTLRVVSLSGLSLPSFWLGLLILMASVSLFGTMPIYNPNPKTWTEAFAIYAVPAMAVGFRSAALTMRITRSSMLEILRQDYIRTARAKGASETSVNYRHALKNAILPVITVIGIEAAFLIGGLIVTETVFNIPGVARFLVEALRWRDYPIVQNLVMLIAVVVVVANFTVDMLYAAIDPRIRYGD</sequence>
<organism evidence="9 10">
    <name type="scientific">Bradyrhizobium jicamae</name>
    <dbReference type="NCBI Taxonomy" id="280332"/>
    <lineage>
        <taxon>Bacteria</taxon>
        <taxon>Pseudomonadati</taxon>
        <taxon>Pseudomonadota</taxon>
        <taxon>Alphaproteobacteria</taxon>
        <taxon>Hyphomicrobiales</taxon>
        <taxon>Nitrobacteraceae</taxon>
        <taxon>Bradyrhizobium</taxon>
    </lineage>
</organism>
<dbReference type="PANTHER" id="PTHR43163">
    <property type="entry name" value="DIPEPTIDE TRANSPORT SYSTEM PERMEASE PROTEIN DPPB-RELATED"/>
    <property type="match status" value="1"/>
</dbReference>
<keyword evidence="6 7" id="KW-0472">Membrane</keyword>
<dbReference type="CDD" id="cd06261">
    <property type="entry name" value="TM_PBP2"/>
    <property type="match status" value="1"/>
</dbReference>
<comment type="similarity">
    <text evidence="7">Belongs to the binding-protein-dependent transport system permease family.</text>
</comment>
<keyword evidence="5 7" id="KW-1133">Transmembrane helix</keyword>
<evidence type="ECO:0000256" key="5">
    <source>
        <dbReference type="ARBA" id="ARBA00022989"/>
    </source>
</evidence>
<keyword evidence="4 7" id="KW-0812">Transmembrane</keyword>
<dbReference type="GO" id="GO:0005886">
    <property type="term" value="C:plasma membrane"/>
    <property type="evidence" value="ECO:0007669"/>
    <property type="project" value="UniProtKB-SubCell"/>
</dbReference>
<evidence type="ECO:0000256" key="4">
    <source>
        <dbReference type="ARBA" id="ARBA00022692"/>
    </source>
</evidence>
<dbReference type="GO" id="GO:0071916">
    <property type="term" value="F:dipeptide transmembrane transporter activity"/>
    <property type="evidence" value="ECO:0007669"/>
    <property type="project" value="TreeGrafter"/>
</dbReference>
<evidence type="ECO:0000259" key="8">
    <source>
        <dbReference type="PROSITE" id="PS50928"/>
    </source>
</evidence>
<keyword evidence="2 7" id="KW-0813">Transport</keyword>
<evidence type="ECO:0000256" key="6">
    <source>
        <dbReference type="ARBA" id="ARBA00023136"/>
    </source>
</evidence>
<dbReference type="Proteomes" id="UP000050863">
    <property type="component" value="Unassembled WGS sequence"/>
</dbReference>
<protein>
    <submittedName>
        <fullName evidence="9">Peptide ABC transporter permease</fullName>
    </submittedName>
</protein>
<dbReference type="OrthoDB" id="9805855at2"/>
<comment type="subcellular location">
    <subcellularLocation>
        <location evidence="1 7">Cell membrane</location>
        <topology evidence="1 7">Multi-pass membrane protein</topology>
    </subcellularLocation>
</comment>
<comment type="caution">
    <text evidence="9">The sequence shown here is derived from an EMBL/GenBank/DDBJ whole genome shotgun (WGS) entry which is preliminary data.</text>
</comment>
<keyword evidence="10" id="KW-1185">Reference proteome</keyword>
<evidence type="ECO:0000256" key="7">
    <source>
        <dbReference type="RuleBase" id="RU363032"/>
    </source>
</evidence>
<reference evidence="9 10" key="1">
    <citation type="submission" date="2014-03" db="EMBL/GenBank/DDBJ databases">
        <title>Bradyrhizobium valentinum sp. nov., isolated from effective nodules of Lupinus mariae-josephae, a lupine endemic of basic-lime soils in Eastern Spain.</title>
        <authorList>
            <person name="Duran D."/>
            <person name="Rey L."/>
            <person name="Navarro A."/>
            <person name="Busquets A."/>
            <person name="Imperial J."/>
            <person name="Ruiz-Argueso T."/>
        </authorList>
    </citation>
    <scope>NUCLEOTIDE SEQUENCE [LARGE SCALE GENOMIC DNA]</scope>
    <source>
        <strain evidence="9 10">PAC68</strain>
    </source>
</reference>
<dbReference type="AlphaFoldDB" id="A0A0R3KV38"/>
<feature type="transmembrane region" description="Helical" evidence="7">
    <location>
        <begin position="178"/>
        <end position="199"/>
    </location>
</feature>
<evidence type="ECO:0000256" key="1">
    <source>
        <dbReference type="ARBA" id="ARBA00004651"/>
    </source>
</evidence>
<dbReference type="Pfam" id="PF00528">
    <property type="entry name" value="BPD_transp_1"/>
    <property type="match status" value="1"/>
</dbReference>
<evidence type="ECO:0000313" key="9">
    <source>
        <dbReference type="EMBL" id="KRQ97422.1"/>
    </source>
</evidence>
<dbReference type="SUPFAM" id="SSF161098">
    <property type="entry name" value="MetI-like"/>
    <property type="match status" value="1"/>
</dbReference>
<evidence type="ECO:0000256" key="2">
    <source>
        <dbReference type="ARBA" id="ARBA00022448"/>
    </source>
</evidence>
<feature type="transmembrane region" description="Helical" evidence="7">
    <location>
        <begin position="136"/>
        <end position="158"/>
    </location>
</feature>
<dbReference type="Gene3D" id="1.10.3720.10">
    <property type="entry name" value="MetI-like"/>
    <property type="match status" value="1"/>
</dbReference>
<dbReference type="EMBL" id="LLXZ01000191">
    <property type="protein sequence ID" value="KRQ97422.1"/>
    <property type="molecule type" value="Genomic_DNA"/>
</dbReference>
<feature type="transmembrane region" description="Helical" evidence="7">
    <location>
        <begin position="235"/>
        <end position="261"/>
    </location>
</feature>
<feature type="transmembrane region" description="Helical" evidence="7">
    <location>
        <begin position="103"/>
        <end position="124"/>
    </location>
</feature>
<accession>A0A0R3KV38</accession>
<evidence type="ECO:0000313" key="10">
    <source>
        <dbReference type="Proteomes" id="UP000050863"/>
    </source>
</evidence>
<feature type="domain" description="ABC transmembrane type-1" evidence="8">
    <location>
        <begin position="97"/>
        <end position="304"/>
    </location>
</feature>
<dbReference type="STRING" id="280332.CQ12_01685"/>